<gene>
    <name evidence="1" type="ORF">CC86DRAFT_38647</name>
</gene>
<accession>A0A6A6ZZH4</accession>
<evidence type="ECO:0000313" key="2">
    <source>
        <dbReference type="Proteomes" id="UP000799424"/>
    </source>
</evidence>
<evidence type="ECO:0000313" key="1">
    <source>
        <dbReference type="EMBL" id="KAF2826058.1"/>
    </source>
</evidence>
<sequence length="102" mass="12077">MGVVGRLHNFVNAICVSYKRREAFNEVQQEVNNELLYSFNTLELRQDGGIRWNSVYLMLLRCLELKPHINRFIRHQQDLDDVEDDPKDAEFNALHDRLSDDD</sequence>
<organism evidence="1 2">
    <name type="scientific">Ophiobolus disseminans</name>
    <dbReference type="NCBI Taxonomy" id="1469910"/>
    <lineage>
        <taxon>Eukaryota</taxon>
        <taxon>Fungi</taxon>
        <taxon>Dikarya</taxon>
        <taxon>Ascomycota</taxon>
        <taxon>Pezizomycotina</taxon>
        <taxon>Dothideomycetes</taxon>
        <taxon>Pleosporomycetidae</taxon>
        <taxon>Pleosporales</taxon>
        <taxon>Pleosporineae</taxon>
        <taxon>Phaeosphaeriaceae</taxon>
        <taxon>Ophiobolus</taxon>
    </lineage>
</organism>
<reference evidence="1" key="1">
    <citation type="journal article" date="2020" name="Stud. Mycol.">
        <title>101 Dothideomycetes genomes: a test case for predicting lifestyles and emergence of pathogens.</title>
        <authorList>
            <person name="Haridas S."/>
            <person name="Albert R."/>
            <person name="Binder M."/>
            <person name="Bloem J."/>
            <person name="Labutti K."/>
            <person name="Salamov A."/>
            <person name="Andreopoulos B."/>
            <person name="Baker S."/>
            <person name="Barry K."/>
            <person name="Bills G."/>
            <person name="Bluhm B."/>
            <person name="Cannon C."/>
            <person name="Castanera R."/>
            <person name="Culley D."/>
            <person name="Daum C."/>
            <person name="Ezra D."/>
            <person name="Gonzalez J."/>
            <person name="Henrissat B."/>
            <person name="Kuo A."/>
            <person name="Liang C."/>
            <person name="Lipzen A."/>
            <person name="Lutzoni F."/>
            <person name="Magnuson J."/>
            <person name="Mondo S."/>
            <person name="Nolan M."/>
            <person name="Ohm R."/>
            <person name="Pangilinan J."/>
            <person name="Park H.-J."/>
            <person name="Ramirez L."/>
            <person name="Alfaro M."/>
            <person name="Sun H."/>
            <person name="Tritt A."/>
            <person name="Yoshinaga Y."/>
            <person name="Zwiers L.-H."/>
            <person name="Turgeon B."/>
            <person name="Goodwin S."/>
            <person name="Spatafora J."/>
            <person name="Crous P."/>
            <person name="Grigoriev I."/>
        </authorList>
    </citation>
    <scope>NUCLEOTIDE SEQUENCE</scope>
    <source>
        <strain evidence="1">CBS 113818</strain>
    </source>
</reference>
<dbReference type="Proteomes" id="UP000799424">
    <property type="component" value="Unassembled WGS sequence"/>
</dbReference>
<name>A0A6A6ZZH4_9PLEO</name>
<keyword evidence="2" id="KW-1185">Reference proteome</keyword>
<dbReference type="OrthoDB" id="3944237at2759"/>
<dbReference type="EMBL" id="MU006227">
    <property type="protein sequence ID" value="KAF2826058.1"/>
    <property type="molecule type" value="Genomic_DNA"/>
</dbReference>
<dbReference type="AlphaFoldDB" id="A0A6A6ZZH4"/>
<protein>
    <submittedName>
        <fullName evidence="1">Uncharacterized protein</fullName>
    </submittedName>
</protein>
<proteinExistence type="predicted"/>